<organism evidence="2 3">
    <name type="scientific">Rotaria socialis</name>
    <dbReference type="NCBI Taxonomy" id="392032"/>
    <lineage>
        <taxon>Eukaryota</taxon>
        <taxon>Metazoa</taxon>
        <taxon>Spiralia</taxon>
        <taxon>Gnathifera</taxon>
        <taxon>Rotifera</taxon>
        <taxon>Eurotatoria</taxon>
        <taxon>Bdelloidea</taxon>
        <taxon>Philodinida</taxon>
        <taxon>Philodinidae</taxon>
        <taxon>Rotaria</taxon>
    </lineage>
</organism>
<feature type="coiled-coil region" evidence="1">
    <location>
        <begin position="33"/>
        <end position="99"/>
    </location>
</feature>
<feature type="non-terminal residue" evidence="2">
    <location>
        <position position="152"/>
    </location>
</feature>
<feature type="non-terminal residue" evidence="2">
    <location>
        <position position="1"/>
    </location>
</feature>
<evidence type="ECO:0000256" key="1">
    <source>
        <dbReference type="SAM" id="Coils"/>
    </source>
</evidence>
<evidence type="ECO:0000313" key="3">
    <source>
        <dbReference type="Proteomes" id="UP000663873"/>
    </source>
</evidence>
<evidence type="ECO:0000313" key="2">
    <source>
        <dbReference type="EMBL" id="CAF4781967.1"/>
    </source>
</evidence>
<name>A0A821N9Q6_9BILA</name>
<proteinExistence type="predicted"/>
<gene>
    <name evidence="2" type="ORF">UJA718_LOCUS40423</name>
</gene>
<keyword evidence="3" id="KW-1185">Reference proteome</keyword>
<protein>
    <submittedName>
        <fullName evidence="2">Uncharacterized protein</fullName>
    </submittedName>
</protein>
<dbReference type="AlphaFoldDB" id="A0A821N9Q6"/>
<sequence>TINEYQIKQSSIEIEPEPIKESSIIDNQQSLILQEKELTIADLTAKYEHATRLLNEANKKHKEALDENENLILEQKKLIRSLRHEILHLQKRLTKVEAEGIMEPSIMFTRLDAERNEQTLQHAVYKGKVPEETYTELNTAMTDYIRLPSQQF</sequence>
<keyword evidence="1" id="KW-0175">Coiled coil</keyword>
<dbReference type="PANTHER" id="PTHR37915:SF3">
    <property type="match status" value="1"/>
</dbReference>
<dbReference type="PANTHER" id="PTHR37915">
    <property type="match status" value="1"/>
</dbReference>
<accession>A0A821N9Q6</accession>
<comment type="caution">
    <text evidence="2">The sequence shown here is derived from an EMBL/GenBank/DDBJ whole genome shotgun (WGS) entry which is preliminary data.</text>
</comment>
<dbReference type="EMBL" id="CAJOBP010044702">
    <property type="protein sequence ID" value="CAF4781967.1"/>
    <property type="molecule type" value="Genomic_DNA"/>
</dbReference>
<reference evidence="2" key="1">
    <citation type="submission" date="2021-02" db="EMBL/GenBank/DDBJ databases">
        <authorList>
            <person name="Nowell W R."/>
        </authorList>
    </citation>
    <scope>NUCLEOTIDE SEQUENCE</scope>
</reference>
<dbReference type="Proteomes" id="UP000663873">
    <property type="component" value="Unassembled WGS sequence"/>
</dbReference>